<feature type="domain" description="PDZ" evidence="6">
    <location>
        <begin position="164"/>
        <end position="232"/>
    </location>
</feature>
<protein>
    <recommendedName>
        <fullName evidence="6">PDZ domain-containing protein</fullName>
    </recommendedName>
</protein>
<dbReference type="InterPro" id="IPR005151">
    <property type="entry name" value="Tail-specific_protease"/>
</dbReference>
<dbReference type="InterPro" id="IPR001478">
    <property type="entry name" value="PDZ"/>
</dbReference>
<dbReference type="SMART" id="SM00228">
    <property type="entry name" value="PDZ"/>
    <property type="match status" value="1"/>
</dbReference>
<dbReference type="CDD" id="cd06782">
    <property type="entry name" value="cpPDZ_CPP-like"/>
    <property type="match status" value="1"/>
</dbReference>
<dbReference type="AlphaFoldDB" id="A0A2D6YIB9"/>
<dbReference type="GO" id="GO:0006508">
    <property type="term" value="P:proteolysis"/>
    <property type="evidence" value="ECO:0007669"/>
    <property type="project" value="UniProtKB-KW"/>
</dbReference>
<dbReference type="NCBIfam" id="TIGR00225">
    <property type="entry name" value="prc"/>
    <property type="match status" value="1"/>
</dbReference>
<dbReference type="GO" id="GO:0030288">
    <property type="term" value="C:outer membrane-bounded periplasmic space"/>
    <property type="evidence" value="ECO:0007669"/>
    <property type="project" value="TreeGrafter"/>
</dbReference>
<comment type="similarity">
    <text evidence="1 5">Belongs to the peptidase S41A family.</text>
</comment>
<dbReference type="Gene3D" id="3.30.750.44">
    <property type="match status" value="1"/>
</dbReference>
<dbReference type="InterPro" id="IPR004447">
    <property type="entry name" value="Peptidase_S41A"/>
</dbReference>
<evidence type="ECO:0000256" key="5">
    <source>
        <dbReference type="RuleBase" id="RU004404"/>
    </source>
</evidence>
<dbReference type="Gene3D" id="3.90.226.10">
    <property type="entry name" value="2-enoyl-CoA Hydratase, Chain A, domain 1"/>
    <property type="match status" value="1"/>
</dbReference>
<evidence type="ECO:0000256" key="2">
    <source>
        <dbReference type="ARBA" id="ARBA00022670"/>
    </source>
</evidence>
<evidence type="ECO:0000313" key="7">
    <source>
        <dbReference type="EMBL" id="MAH62947.1"/>
    </source>
</evidence>
<dbReference type="GO" id="GO:0008236">
    <property type="term" value="F:serine-type peptidase activity"/>
    <property type="evidence" value="ECO:0007669"/>
    <property type="project" value="UniProtKB-KW"/>
</dbReference>
<proteinExistence type="inferred from homology"/>
<dbReference type="Pfam" id="PF03572">
    <property type="entry name" value="Peptidase_S41"/>
    <property type="match status" value="1"/>
</dbReference>
<comment type="caution">
    <text evidence="7">The sequence shown here is derived from an EMBL/GenBank/DDBJ whole genome shotgun (WGS) entry which is preliminary data.</text>
</comment>
<dbReference type="PANTHER" id="PTHR32060:SF30">
    <property type="entry name" value="CARBOXY-TERMINAL PROCESSING PROTEASE CTPA"/>
    <property type="match status" value="1"/>
</dbReference>
<dbReference type="InterPro" id="IPR029045">
    <property type="entry name" value="ClpP/crotonase-like_dom_sf"/>
</dbReference>
<keyword evidence="2 5" id="KW-0645">Protease</keyword>
<dbReference type="GO" id="GO:0007165">
    <property type="term" value="P:signal transduction"/>
    <property type="evidence" value="ECO:0007669"/>
    <property type="project" value="TreeGrafter"/>
</dbReference>
<name>A0A2D6YIB9_9DELT</name>
<dbReference type="EMBL" id="NZEX01000063">
    <property type="protein sequence ID" value="MAH62947.1"/>
    <property type="molecule type" value="Genomic_DNA"/>
</dbReference>
<dbReference type="SMART" id="SM00245">
    <property type="entry name" value="TSPc"/>
    <property type="match status" value="1"/>
</dbReference>
<dbReference type="Gene3D" id="2.30.42.10">
    <property type="match status" value="1"/>
</dbReference>
<evidence type="ECO:0000256" key="3">
    <source>
        <dbReference type="ARBA" id="ARBA00022801"/>
    </source>
</evidence>
<keyword evidence="3 5" id="KW-0378">Hydrolase</keyword>
<dbReference type="PROSITE" id="PS51257">
    <property type="entry name" value="PROKAR_LIPOPROTEIN"/>
    <property type="match status" value="1"/>
</dbReference>
<reference evidence="8" key="1">
    <citation type="submission" date="2017-09" db="EMBL/GenBank/DDBJ databases">
        <title>The Reconstruction of 2,631 Draft Metagenome-Assembled Genomes from the Global Oceans.</title>
        <authorList>
            <person name="Tully B.J."/>
            <person name="Graham E.D."/>
            <person name="Heidelberg J.F."/>
        </authorList>
    </citation>
    <scope>NUCLEOTIDE SEQUENCE [LARGE SCALE GENOMIC DNA]</scope>
</reference>
<dbReference type="PANTHER" id="PTHR32060">
    <property type="entry name" value="TAIL-SPECIFIC PROTEASE"/>
    <property type="match status" value="1"/>
</dbReference>
<dbReference type="InterPro" id="IPR036034">
    <property type="entry name" value="PDZ_sf"/>
</dbReference>
<dbReference type="GO" id="GO:0004175">
    <property type="term" value="F:endopeptidase activity"/>
    <property type="evidence" value="ECO:0007669"/>
    <property type="project" value="TreeGrafter"/>
</dbReference>
<keyword evidence="4 5" id="KW-0720">Serine protease</keyword>
<sequence length="889" mass="100363">MKMESIQQKLDWALLTTITSIILSGCLQGFSGPELPEEPELSPTPLLAEVLMRIQLDYPELERLDLTELQEAALVVLEREIAEVRVLTPERESGGQRVLFREGILVALDSPASLREMYVGIQSLILKLHEKLPQYRTVELELLALNAIMSGLDPHSVVLPPSSYTEFNENTRGRFAGVGIVIGIREKQLTIISLMEGGPADRVGLRIGDQVKEIDGESTRKMSLSAIMQGLRGKIGSKMDLTVLRSGEEITYELQREDIQISSSDSVDLRFDDGIPVRYIRLKLFQEDTSTDLEKQLGNLDSVAGLILDLRGNPGGLLQEAVRVSDLFLPAKKKIVSTQTNTDLTSYDSHQLLSSHKIQNIPIVVLVNGQSASASEIVSAALKVNNRAIVVGEQTFGKGSVQSIWSMPGDFGLKMTIAHYLTPDNLSIQGVGVKPDLQLDPLYLSENDIHLRSLQQKSKGENYILHYMRDSDDQETDIDKPLRASEIENDDYVRIAVRLLREHLPYQETMKATLIRSHALLQAQAEQEVVSKIARQAELDWTLSSPSPTELPDLQIFFEQENDFGVWQSTTPPFASDRKLRIKVQLQNTGSMPMDRVLVLSESPEDWLDEIEFPFGKFEGGEKSIWIREIDFDQQENLGWLPMDFLVLSGEDHELTRKNILLSVIPDELPIISMGFQIIDNGTEGSVGNGDGIPQSGETLVLKVNLKMQETAELEDVVLRIGSSEDGLIWLQDRVEWKSLKEGKYYEENLLVRIPKGFEEFGRWQVALFVPRVEQALWNYNWIGKIGPEAEVEPPIIQTNFIRDELPVLTREEDLIWEIDLRDEDGLQDLLCFVNGRKLNYFSLNNKRSEELVWKSPLLLGRNLIELVARDSKGVSIRNQLRVWRESPE</sequence>
<organism evidence="7 8">
    <name type="scientific">SAR324 cluster bacterium</name>
    <dbReference type="NCBI Taxonomy" id="2024889"/>
    <lineage>
        <taxon>Bacteria</taxon>
        <taxon>Deltaproteobacteria</taxon>
        <taxon>SAR324 cluster</taxon>
    </lineage>
</organism>
<dbReference type="SUPFAM" id="SSF52096">
    <property type="entry name" value="ClpP/crotonase"/>
    <property type="match status" value="1"/>
</dbReference>
<dbReference type="Proteomes" id="UP000226525">
    <property type="component" value="Unassembled WGS sequence"/>
</dbReference>
<evidence type="ECO:0000313" key="8">
    <source>
        <dbReference type="Proteomes" id="UP000226525"/>
    </source>
</evidence>
<dbReference type="SUPFAM" id="SSF50156">
    <property type="entry name" value="PDZ domain-like"/>
    <property type="match status" value="1"/>
</dbReference>
<dbReference type="CDD" id="cd07560">
    <property type="entry name" value="Peptidase_S41_CPP"/>
    <property type="match status" value="1"/>
</dbReference>
<evidence type="ECO:0000259" key="6">
    <source>
        <dbReference type="PROSITE" id="PS50106"/>
    </source>
</evidence>
<dbReference type="PROSITE" id="PS50106">
    <property type="entry name" value="PDZ"/>
    <property type="match status" value="1"/>
</dbReference>
<dbReference type="Pfam" id="PF00595">
    <property type="entry name" value="PDZ"/>
    <property type="match status" value="1"/>
</dbReference>
<evidence type="ECO:0000256" key="4">
    <source>
        <dbReference type="ARBA" id="ARBA00022825"/>
    </source>
</evidence>
<evidence type="ECO:0000256" key="1">
    <source>
        <dbReference type="ARBA" id="ARBA00009179"/>
    </source>
</evidence>
<accession>A0A2D6YIB9</accession>
<gene>
    <name evidence="7" type="ORF">CMN54_05790</name>
</gene>